<feature type="domain" description="Biotin carboxylation" evidence="9">
    <location>
        <begin position="34"/>
        <end position="513"/>
    </location>
</feature>
<feature type="region of interest" description="Disordered" evidence="7">
    <location>
        <begin position="85"/>
        <end position="110"/>
    </location>
</feature>
<dbReference type="GO" id="GO:0005524">
    <property type="term" value="F:ATP binding"/>
    <property type="evidence" value="ECO:0007669"/>
    <property type="project" value="UniProtKB-UniRule"/>
</dbReference>
<evidence type="ECO:0000256" key="2">
    <source>
        <dbReference type="ARBA" id="ARBA00022598"/>
    </source>
</evidence>
<feature type="domain" description="ATP-grasp" evidence="8">
    <location>
        <begin position="175"/>
        <end position="373"/>
    </location>
</feature>
<evidence type="ECO:0000256" key="5">
    <source>
        <dbReference type="ARBA" id="ARBA00023267"/>
    </source>
</evidence>
<evidence type="ECO:0008006" key="12">
    <source>
        <dbReference type="Google" id="ProtNLM"/>
    </source>
</evidence>
<organism evidence="10 11">
    <name type="scientific">Aspergillus eucalypticola (strain CBS 122712 / IBT 29274)</name>
    <dbReference type="NCBI Taxonomy" id="1448314"/>
    <lineage>
        <taxon>Eukaryota</taxon>
        <taxon>Fungi</taxon>
        <taxon>Dikarya</taxon>
        <taxon>Ascomycota</taxon>
        <taxon>Pezizomycotina</taxon>
        <taxon>Eurotiomycetes</taxon>
        <taxon>Eurotiomycetidae</taxon>
        <taxon>Eurotiales</taxon>
        <taxon>Aspergillaceae</taxon>
        <taxon>Aspergillus</taxon>
        <taxon>Aspergillus subgen. Circumdati</taxon>
    </lineage>
</organism>
<dbReference type="Gene3D" id="2.40.50.100">
    <property type="match status" value="1"/>
</dbReference>
<comment type="cofactor">
    <cofactor evidence="1">
        <name>biotin</name>
        <dbReference type="ChEBI" id="CHEBI:57586"/>
    </cofactor>
</comment>
<evidence type="ECO:0000256" key="3">
    <source>
        <dbReference type="ARBA" id="ARBA00022741"/>
    </source>
</evidence>
<dbReference type="InterPro" id="IPR011764">
    <property type="entry name" value="Biotin_carboxylation_dom"/>
</dbReference>
<dbReference type="GO" id="GO:0046872">
    <property type="term" value="F:metal ion binding"/>
    <property type="evidence" value="ECO:0007669"/>
    <property type="project" value="InterPro"/>
</dbReference>
<dbReference type="SUPFAM" id="SSF52440">
    <property type="entry name" value="PreATP-grasp domain"/>
    <property type="match status" value="1"/>
</dbReference>
<name>A0A317UXC0_ASPEC</name>
<dbReference type="OrthoDB" id="196847at2759"/>
<dbReference type="Gene3D" id="3.30.470.20">
    <property type="entry name" value="ATP-grasp fold, B domain"/>
    <property type="match status" value="1"/>
</dbReference>
<sequence length="799" mass="86959">MTVSQSSFSQHASPSRPPLYVASPPLDPTTGRPVIQRVLIANRGEIAVRIIQTCRKLNISTVAVYVTEDSTSRHIREADTAICLGSLNPTSNDPPEQQRQEQQEPNKNISNPFLNIPLLIRTALATQSDAIHPGYGYLSENAAFATAVRDAGLLFLGPSTTAITSLGVKRAAKTYLRAHAPSVPLIPGFAGTSQTPADLITAATDIGYPVILKASAGGGGKGMRIVQEPSQLEAELKRAQSEAERAFGQSDCILEKYISAAKHVEIQIVGDTDGTVIAFGERDCSVQRRHQKVVEETPCGFLTDDMRREMCDTAVQIGELIEYAGAGTVEFVVDVQTRRFYFLEVNARLQVEHPITEEVMGWDLVALQVYVAAGGKLKDLPGLEGGTLITHAQGHAIECRVCAEDPQNHFFPEHGRVQLWRPADGVLGPGRDVRYETAIRTGAEVSIYFDSMIAKIVVWAPTRALAIEKMCRVLAQTACVGVKTNQLFLQRCLLSPEFRNPTYTTAFIPSNLEQLLQFPEVPLQDCLPLIPSLVIRSLADQGNPRARPFQHIRRQFRNQHCDPVNIHCDVVTTITGPQTETSSICFWDPPAAGQSPHLKYARLLAVPAPEGPSSAAAQYNTISNALRRGSTKALTPKVISLDSWRPTENASDPSGPSTTFTIEVSIDGRGIVAHVAIPAPGTATGMVDRSQRIYCHFPSFGTYVEFQRDSLLSFAESHRRDATAEEAGKRTVTAPMPCKILSIEKNNGDPVQAGQVVMVIESMKMELSISVAVEGAFQTEWRKGDAVEEGKICVLVAAL</sequence>
<dbReference type="InterPro" id="IPR011054">
    <property type="entry name" value="Rudment_hybrid_motif"/>
</dbReference>
<dbReference type="PROSITE" id="PS00867">
    <property type="entry name" value="CPSASE_2"/>
    <property type="match status" value="1"/>
</dbReference>
<dbReference type="InterPro" id="IPR005479">
    <property type="entry name" value="CPAse_ATP-bd"/>
</dbReference>
<keyword evidence="4 6" id="KW-0067">ATP-binding</keyword>
<protein>
    <recommendedName>
        <fullName evidence="12">3-methylcrotonyl-CoA carboxylase subunit alpha</fullName>
    </recommendedName>
</protein>
<dbReference type="CDD" id="cd06850">
    <property type="entry name" value="biotinyl_domain"/>
    <property type="match status" value="1"/>
</dbReference>
<dbReference type="VEuPathDB" id="FungiDB:BO83DRAFT_392027"/>
<gene>
    <name evidence="10" type="ORF">BO83DRAFT_392027</name>
</gene>
<proteinExistence type="predicted"/>
<dbReference type="InterPro" id="IPR011761">
    <property type="entry name" value="ATP-grasp"/>
</dbReference>
<evidence type="ECO:0000313" key="10">
    <source>
        <dbReference type="EMBL" id="PWY65931.1"/>
    </source>
</evidence>
<keyword evidence="11" id="KW-1185">Reference proteome</keyword>
<evidence type="ECO:0000259" key="8">
    <source>
        <dbReference type="PROSITE" id="PS50975"/>
    </source>
</evidence>
<dbReference type="PROSITE" id="PS00866">
    <property type="entry name" value="CPSASE_1"/>
    <property type="match status" value="1"/>
</dbReference>
<dbReference type="InterPro" id="IPR005482">
    <property type="entry name" value="Biotin_COase_C"/>
</dbReference>
<keyword evidence="2" id="KW-0436">Ligase</keyword>
<dbReference type="InterPro" id="IPR005481">
    <property type="entry name" value="BC-like_N"/>
</dbReference>
<accession>A0A317UXC0</accession>
<dbReference type="Pfam" id="PF02786">
    <property type="entry name" value="CPSase_L_D2"/>
    <property type="match status" value="1"/>
</dbReference>
<keyword evidence="3 6" id="KW-0547">Nucleotide-binding</keyword>
<dbReference type="PROSITE" id="PS50975">
    <property type="entry name" value="ATP_GRASP"/>
    <property type="match status" value="1"/>
</dbReference>
<dbReference type="PROSITE" id="PS50979">
    <property type="entry name" value="BC"/>
    <property type="match status" value="1"/>
</dbReference>
<keyword evidence="5" id="KW-0092">Biotin</keyword>
<dbReference type="SUPFAM" id="SSF56059">
    <property type="entry name" value="Glutathione synthetase ATP-binding domain-like"/>
    <property type="match status" value="1"/>
</dbReference>
<dbReference type="RefSeq" id="XP_025384805.1">
    <property type="nucleotide sequence ID" value="XM_025532919.1"/>
</dbReference>
<dbReference type="EMBL" id="MSFU01000026">
    <property type="protein sequence ID" value="PWY65931.1"/>
    <property type="molecule type" value="Genomic_DNA"/>
</dbReference>
<feature type="region of interest" description="Disordered" evidence="7">
    <location>
        <begin position="1"/>
        <end position="27"/>
    </location>
</feature>
<evidence type="ECO:0000256" key="4">
    <source>
        <dbReference type="ARBA" id="ARBA00022840"/>
    </source>
</evidence>
<dbReference type="GeneID" id="37054881"/>
<evidence type="ECO:0000259" key="9">
    <source>
        <dbReference type="PROSITE" id="PS50979"/>
    </source>
</evidence>
<dbReference type="Pfam" id="PF02785">
    <property type="entry name" value="Biotin_carb_C"/>
    <property type="match status" value="1"/>
</dbReference>
<dbReference type="SUPFAM" id="SSF51230">
    <property type="entry name" value="Single hybrid motif"/>
    <property type="match status" value="1"/>
</dbReference>
<dbReference type="PANTHER" id="PTHR18866:SF127">
    <property type="match status" value="1"/>
</dbReference>
<dbReference type="AlphaFoldDB" id="A0A317UXC0"/>
<dbReference type="SUPFAM" id="SSF51246">
    <property type="entry name" value="Rudiment single hybrid motif"/>
    <property type="match status" value="1"/>
</dbReference>
<feature type="compositionally biased region" description="Low complexity" evidence="7">
    <location>
        <begin position="1"/>
        <end position="14"/>
    </location>
</feature>
<dbReference type="FunFam" id="3.30.1490.20:FF:000003">
    <property type="entry name" value="acetyl-CoA carboxylase isoform X1"/>
    <property type="match status" value="1"/>
</dbReference>
<dbReference type="InterPro" id="IPR000089">
    <property type="entry name" value="Biotin_lipoyl"/>
</dbReference>
<dbReference type="SMART" id="SM00878">
    <property type="entry name" value="Biotin_carb_C"/>
    <property type="match status" value="1"/>
</dbReference>
<evidence type="ECO:0000256" key="6">
    <source>
        <dbReference type="PROSITE-ProRule" id="PRU00409"/>
    </source>
</evidence>
<dbReference type="Proteomes" id="UP000246171">
    <property type="component" value="Unassembled WGS sequence"/>
</dbReference>
<evidence type="ECO:0000313" key="11">
    <source>
        <dbReference type="Proteomes" id="UP000246171"/>
    </source>
</evidence>
<evidence type="ECO:0000256" key="1">
    <source>
        <dbReference type="ARBA" id="ARBA00001953"/>
    </source>
</evidence>
<dbReference type="PANTHER" id="PTHR18866">
    <property type="entry name" value="CARBOXYLASE:PYRUVATE/ACETYL-COA/PROPIONYL-COA CARBOXYLASE"/>
    <property type="match status" value="1"/>
</dbReference>
<dbReference type="InterPro" id="IPR011053">
    <property type="entry name" value="Single_hybrid_motif"/>
</dbReference>
<dbReference type="Pfam" id="PF00364">
    <property type="entry name" value="Biotin_lipoyl"/>
    <property type="match status" value="1"/>
</dbReference>
<comment type="caution">
    <text evidence="10">The sequence shown here is derived from an EMBL/GenBank/DDBJ whole genome shotgun (WGS) entry which is preliminary data.</text>
</comment>
<evidence type="ECO:0000256" key="7">
    <source>
        <dbReference type="SAM" id="MobiDB-lite"/>
    </source>
</evidence>
<reference evidence="10" key="1">
    <citation type="submission" date="2016-12" db="EMBL/GenBank/DDBJ databases">
        <title>The genomes of Aspergillus section Nigri reveals drivers in fungal speciation.</title>
        <authorList>
            <consortium name="DOE Joint Genome Institute"/>
            <person name="Vesth T.C."/>
            <person name="Nybo J."/>
            <person name="Theobald S."/>
            <person name="Brandl J."/>
            <person name="Frisvad J.C."/>
            <person name="Nielsen K.F."/>
            <person name="Lyhne E.K."/>
            <person name="Kogle M.E."/>
            <person name="Kuo A."/>
            <person name="Riley R."/>
            <person name="Clum A."/>
            <person name="Nolan M."/>
            <person name="Lipzen A."/>
            <person name="Salamov A."/>
            <person name="Henrissat B."/>
            <person name="Wiebenga A."/>
            <person name="De vries R.P."/>
            <person name="Grigoriev I.V."/>
            <person name="Mortensen U.H."/>
            <person name="Andersen M.R."/>
            <person name="Baker S.E."/>
        </authorList>
    </citation>
    <scope>NUCLEOTIDE SEQUENCE</scope>
    <source>
        <strain evidence="10">CBS 122712</strain>
    </source>
</reference>
<dbReference type="Pfam" id="PF00289">
    <property type="entry name" value="Biotin_carb_N"/>
    <property type="match status" value="1"/>
</dbReference>
<dbReference type="InterPro" id="IPR016185">
    <property type="entry name" value="PreATP-grasp_dom_sf"/>
</dbReference>
<dbReference type="InterPro" id="IPR050856">
    <property type="entry name" value="Biotin_carboxylase_complex"/>
</dbReference>
<dbReference type="GO" id="GO:0016874">
    <property type="term" value="F:ligase activity"/>
    <property type="evidence" value="ECO:0007669"/>
    <property type="project" value="UniProtKB-KW"/>
</dbReference>